<feature type="non-terminal residue" evidence="3">
    <location>
        <position position="203"/>
    </location>
</feature>
<feature type="non-terminal residue" evidence="3">
    <location>
        <position position="1"/>
    </location>
</feature>
<reference evidence="3 4" key="1">
    <citation type="journal article" date="2018" name="Proc. R. Soc. B">
        <title>A non-coding region near Follistatin controls head colour polymorphism in the Gouldian finch.</title>
        <authorList>
            <person name="Toomey M.B."/>
            <person name="Marques C.I."/>
            <person name="Andrade P."/>
            <person name="Araujo P.M."/>
            <person name="Sabatino S."/>
            <person name="Gazda M.A."/>
            <person name="Afonso S."/>
            <person name="Lopes R.J."/>
            <person name="Corbo J.C."/>
            <person name="Carneiro M."/>
        </authorList>
    </citation>
    <scope>NUCLEOTIDE SEQUENCE [LARGE SCALE GENOMIC DNA]</scope>
    <source>
        <strain evidence="3">Red01</strain>
        <tissue evidence="3">Muscle</tissue>
    </source>
</reference>
<dbReference type="GO" id="GO:0006694">
    <property type="term" value="P:steroid biosynthetic process"/>
    <property type="evidence" value="ECO:0007669"/>
    <property type="project" value="InterPro"/>
</dbReference>
<dbReference type="Gene3D" id="3.40.50.720">
    <property type="entry name" value="NAD(P)-binding Rossmann-like Domain"/>
    <property type="match status" value="1"/>
</dbReference>
<evidence type="ECO:0000313" key="4">
    <source>
        <dbReference type="Proteomes" id="UP000276834"/>
    </source>
</evidence>
<dbReference type="InterPro" id="IPR036291">
    <property type="entry name" value="NAD(P)-bd_dom_sf"/>
</dbReference>
<keyword evidence="4" id="KW-1185">Reference proteome</keyword>
<sequence length="203" mass="21947">PKVQRGAEIPRAARQQKALGAGNAEQTRLGQKALGAGNAEQTRLGQKALGAGNAEQTRLGQRSPSPVLCPTVTPCLPQRLPEEMRTAQYSGEVELPYSKTKAMAEKIVLEANGTKLSSGGTLRTCILHAHTVCGEKAAFLQELCVLARARDAVLNYLEPEDTKQDHTYVGNVAWMHVLAARQQQLKADLLAGQVYFCWDDTPG</sequence>
<dbReference type="GO" id="GO:0016616">
    <property type="term" value="F:oxidoreductase activity, acting on the CH-OH group of donors, NAD or NADP as acceptor"/>
    <property type="evidence" value="ECO:0007669"/>
    <property type="project" value="InterPro"/>
</dbReference>
<dbReference type="OrthoDB" id="10262413at2759"/>
<comment type="caution">
    <text evidence="3">The sequence shown here is derived from an EMBL/GenBank/DDBJ whole genome shotgun (WGS) entry which is preliminary data.</text>
</comment>
<dbReference type="InterPro" id="IPR002225">
    <property type="entry name" value="3Beta_OHSteriod_DH/Estase"/>
</dbReference>
<gene>
    <name evidence="3" type="ORF">DV515_00012770</name>
</gene>
<evidence type="ECO:0000259" key="2">
    <source>
        <dbReference type="Pfam" id="PF01073"/>
    </source>
</evidence>
<dbReference type="Pfam" id="PF01073">
    <property type="entry name" value="3Beta_HSD"/>
    <property type="match status" value="1"/>
</dbReference>
<feature type="domain" description="3-beta hydroxysteroid dehydrogenase/isomerase" evidence="2">
    <location>
        <begin position="89"/>
        <end position="202"/>
    </location>
</feature>
<evidence type="ECO:0000256" key="1">
    <source>
        <dbReference type="SAM" id="MobiDB-lite"/>
    </source>
</evidence>
<evidence type="ECO:0000313" key="3">
    <source>
        <dbReference type="EMBL" id="RLV95832.1"/>
    </source>
</evidence>
<accession>A0A3L8S3A6</accession>
<protein>
    <recommendedName>
        <fullName evidence="2">3-beta hydroxysteroid dehydrogenase/isomerase domain-containing protein</fullName>
    </recommendedName>
</protein>
<proteinExistence type="predicted"/>
<dbReference type="AlphaFoldDB" id="A0A3L8S3A6"/>
<dbReference type="Proteomes" id="UP000276834">
    <property type="component" value="Unassembled WGS sequence"/>
</dbReference>
<dbReference type="EMBL" id="QUSF01000076">
    <property type="protein sequence ID" value="RLV95832.1"/>
    <property type="molecule type" value="Genomic_DNA"/>
</dbReference>
<name>A0A3L8S3A6_CHLGU</name>
<organism evidence="3 4">
    <name type="scientific">Chloebia gouldiae</name>
    <name type="common">Gouldian finch</name>
    <name type="synonym">Erythrura gouldiae</name>
    <dbReference type="NCBI Taxonomy" id="44316"/>
    <lineage>
        <taxon>Eukaryota</taxon>
        <taxon>Metazoa</taxon>
        <taxon>Chordata</taxon>
        <taxon>Craniata</taxon>
        <taxon>Vertebrata</taxon>
        <taxon>Euteleostomi</taxon>
        <taxon>Archelosauria</taxon>
        <taxon>Archosauria</taxon>
        <taxon>Dinosauria</taxon>
        <taxon>Saurischia</taxon>
        <taxon>Theropoda</taxon>
        <taxon>Coelurosauria</taxon>
        <taxon>Aves</taxon>
        <taxon>Neognathae</taxon>
        <taxon>Neoaves</taxon>
        <taxon>Telluraves</taxon>
        <taxon>Australaves</taxon>
        <taxon>Passeriformes</taxon>
        <taxon>Passeroidea</taxon>
        <taxon>Passeridae</taxon>
        <taxon>Chloebia</taxon>
    </lineage>
</organism>
<dbReference type="SUPFAM" id="SSF51735">
    <property type="entry name" value="NAD(P)-binding Rossmann-fold domains"/>
    <property type="match status" value="1"/>
</dbReference>
<feature type="region of interest" description="Disordered" evidence="1">
    <location>
        <begin position="1"/>
        <end position="25"/>
    </location>
</feature>